<keyword evidence="1" id="KW-0812">Transmembrane</keyword>
<dbReference type="PANTHER" id="PTHR33306:SF24">
    <property type="entry name" value="TRANSMEMBRANE PROTEIN"/>
    <property type="match status" value="1"/>
</dbReference>
<keyword evidence="1" id="KW-0472">Membrane</keyword>
<protein>
    <submittedName>
        <fullName evidence="5">Uncharacterized protein LOC116200572</fullName>
    </submittedName>
</protein>
<reference evidence="3" key="1">
    <citation type="journal article" date="2017" name="Plant J.">
        <title>The pomegranate (Punica granatum L.) genome and the genomics of punicalagin biosynthesis.</title>
        <authorList>
            <person name="Qin G."/>
            <person name="Xu C."/>
            <person name="Ming R."/>
            <person name="Tang H."/>
            <person name="Guyot R."/>
            <person name="Kramer E.M."/>
            <person name="Hu Y."/>
            <person name="Yi X."/>
            <person name="Qi Y."/>
            <person name="Xu X."/>
            <person name="Gao Z."/>
            <person name="Pan H."/>
            <person name="Jian J."/>
            <person name="Tian Y."/>
            <person name="Yue Z."/>
            <person name="Xu Y."/>
        </authorList>
    </citation>
    <scope>NUCLEOTIDE SEQUENCE [LARGE SCALE GENOMIC DNA]</scope>
    <source>
        <strain evidence="3">cv. Dabenzi</strain>
    </source>
</reference>
<dbReference type="EMBL" id="MTKT01003950">
    <property type="protein sequence ID" value="OWM73418.1"/>
    <property type="molecule type" value="Genomic_DNA"/>
</dbReference>
<gene>
    <name evidence="5" type="primary">LOC116200572</name>
    <name evidence="2" type="ORF">CDL15_Pgr026517</name>
</gene>
<dbReference type="Proteomes" id="UP000515151">
    <property type="component" value="Chromosome 3"/>
</dbReference>
<dbReference type="GeneID" id="116200572"/>
<dbReference type="PANTHER" id="PTHR33306">
    <property type="entry name" value="EXPRESSED PROTEIN-RELATED-RELATED"/>
    <property type="match status" value="1"/>
</dbReference>
<evidence type="ECO:0000313" key="2">
    <source>
        <dbReference type="EMBL" id="OWM73418.1"/>
    </source>
</evidence>
<name>A0A218WLP4_PUNGR</name>
<dbReference type="Proteomes" id="UP000197138">
    <property type="component" value="Unassembled WGS sequence"/>
</dbReference>
<evidence type="ECO:0000313" key="5">
    <source>
        <dbReference type="RefSeq" id="XP_031387267.1"/>
    </source>
</evidence>
<feature type="transmembrane region" description="Helical" evidence="1">
    <location>
        <begin position="56"/>
        <end position="75"/>
    </location>
</feature>
<accession>A0A218WLP4</accession>
<reference evidence="2" key="2">
    <citation type="submission" date="2017-06" db="EMBL/GenBank/DDBJ databases">
        <title>The pomegranate genome and the genomics of punicalagin biosynthesis.</title>
        <authorList>
            <person name="Xu C."/>
        </authorList>
    </citation>
    <scope>NUCLEOTIDE SEQUENCE [LARGE SCALE GENOMIC DNA]</scope>
    <source>
        <tissue evidence="2">Fresh leaf</tissue>
    </source>
</reference>
<feature type="transmembrane region" description="Helical" evidence="1">
    <location>
        <begin position="95"/>
        <end position="117"/>
    </location>
</feature>
<keyword evidence="1" id="KW-1133">Transmembrane helix</keyword>
<reference evidence="5" key="4">
    <citation type="submission" date="2025-04" db="UniProtKB">
        <authorList>
            <consortium name="RefSeq"/>
        </authorList>
    </citation>
    <scope>IDENTIFICATION</scope>
    <source>
        <tissue evidence="5">Leaf</tissue>
    </source>
</reference>
<organism evidence="2 3">
    <name type="scientific">Punica granatum</name>
    <name type="common">Pomegranate</name>
    <dbReference type="NCBI Taxonomy" id="22663"/>
    <lineage>
        <taxon>Eukaryota</taxon>
        <taxon>Viridiplantae</taxon>
        <taxon>Streptophyta</taxon>
        <taxon>Embryophyta</taxon>
        <taxon>Tracheophyta</taxon>
        <taxon>Spermatophyta</taxon>
        <taxon>Magnoliopsida</taxon>
        <taxon>eudicotyledons</taxon>
        <taxon>Gunneridae</taxon>
        <taxon>Pentapetalae</taxon>
        <taxon>rosids</taxon>
        <taxon>malvids</taxon>
        <taxon>Myrtales</taxon>
        <taxon>Lythraceae</taxon>
        <taxon>Punica</taxon>
    </lineage>
</organism>
<dbReference type="AlphaFoldDB" id="A0A218WLP4"/>
<feature type="transmembrane region" description="Helical" evidence="1">
    <location>
        <begin position="22"/>
        <end position="44"/>
    </location>
</feature>
<sequence length="134" mass="16028">MARNRYHDYSYWEYFTEYLSDFPFHLCLFLLVLFLVACLSWYINYEYMYEDVTSQVKFFLMLSPLFLLLILHFLSSDNRRRVPLFVPLLADEKESIHRAGGSPFGVALVLVIILFLVSHQSSFHQSWFPLVTRR</sequence>
<proteinExistence type="predicted"/>
<keyword evidence="4" id="KW-1185">Reference proteome</keyword>
<evidence type="ECO:0000313" key="3">
    <source>
        <dbReference type="Proteomes" id="UP000197138"/>
    </source>
</evidence>
<evidence type="ECO:0000256" key="1">
    <source>
        <dbReference type="SAM" id="Phobius"/>
    </source>
</evidence>
<reference evidence="4" key="3">
    <citation type="journal article" date="2020" name="Plant Biotechnol. J.">
        <title>The pomegranate (Punica granatum L.) draft genome dissects genetic divergence between soft- and hard-seeded cultivars.</title>
        <authorList>
            <person name="Luo X."/>
            <person name="Li H."/>
            <person name="Wu Z."/>
            <person name="Yao W."/>
            <person name="Zhao P."/>
            <person name="Cao D."/>
            <person name="Yu H."/>
            <person name="Li K."/>
            <person name="Poudel K."/>
            <person name="Zhao D."/>
            <person name="Zhang F."/>
            <person name="Xia X."/>
            <person name="Chen L."/>
            <person name="Wang Q."/>
            <person name="Jing D."/>
            <person name="Cao S."/>
        </authorList>
    </citation>
    <scope>NUCLEOTIDE SEQUENCE [LARGE SCALE GENOMIC DNA]</scope>
</reference>
<dbReference type="RefSeq" id="XP_031387267.1">
    <property type="nucleotide sequence ID" value="XM_031531407.1"/>
</dbReference>
<evidence type="ECO:0000313" key="4">
    <source>
        <dbReference type="Proteomes" id="UP000515151"/>
    </source>
</evidence>